<dbReference type="EMBL" id="VFLP01000005">
    <property type="protein sequence ID" value="TRX97577.1"/>
    <property type="molecule type" value="Genomic_DNA"/>
</dbReference>
<sequence length="149" mass="16644">MTVKQQRLCRSPISNQSSTLTGIKPLAIRSLVKSSLAYSADQLDQLTSSRLSIVLPPGLDSVMPYVTVDVSRRSTVLNVVPKRSFRMDTSKSPTTQQQDTNTRRRRSSGPSYESLMNYKRSNDPSSIARRASLSEQKPQAGFFGSMWQK</sequence>
<protein>
    <submittedName>
        <fullName evidence="2">Uncharacterized protein</fullName>
    </submittedName>
</protein>
<organism evidence="2 3">
    <name type="scientific">Xylaria flabelliformis</name>
    <dbReference type="NCBI Taxonomy" id="2512241"/>
    <lineage>
        <taxon>Eukaryota</taxon>
        <taxon>Fungi</taxon>
        <taxon>Dikarya</taxon>
        <taxon>Ascomycota</taxon>
        <taxon>Pezizomycotina</taxon>
        <taxon>Sordariomycetes</taxon>
        <taxon>Xylariomycetidae</taxon>
        <taxon>Xylariales</taxon>
        <taxon>Xylariaceae</taxon>
        <taxon>Xylaria</taxon>
    </lineage>
</organism>
<comment type="caution">
    <text evidence="2">The sequence shown here is derived from an EMBL/GenBank/DDBJ whole genome shotgun (WGS) entry which is preliminary data.</text>
</comment>
<feature type="region of interest" description="Disordered" evidence="1">
    <location>
        <begin position="82"/>
        <end position="149"/>
    </location>
</feature>
<proteinExistence type="predicted"/>
<dbReference type="AlphaFoldDB" id="A0A553IBK7"/>
<name>A0A553IBK7_9PEZI</name>
<evidence type="ECO:0000313" key="2">
    <source>
        <dbReference type="EMBL" id="TRX97577.1"/>
    </source>
</evidence>
<evidence type="ECO:0000256" key="1">
    <source>
        <dbReference type="SAM" id="MobiDB-lite"/>
    </source>
</evidence>
<reference evidence="3" key="1">
    <citation type="submission" date="2019-06" db="EMBL/GenBank/DDBJ databases">
        <title>Draft genome sequence of the griseofulvin-producing fungus Xylaria cubensis strain G536.</title>
        <authorList>
            <person name="Mead M.E."/>
            <person name="Raja H.A."/>
            <person name="Steenwyk J.L."/>
            <person name="Knowles S.L."/>
            <person name="Oberlies N.H."/>
            <person name="Rokas A."/>
        </authorList>
    </citation>
    <scope>NUCLEOTIDE SEQUENCE [LARGE SCALE GENOMIC DNA]</scope>
    <source>
        <strain evidence="3">G536</strain>
    </source>
</reference>
<evidence type="ECO:0000313" key="3">
    <source>
        <dbReference type="Proteomes" id="UP000319160"/>
    </source>
</evidence>
<keyword evidence="3" id="KW-1185">Reference proteome</keyword>
<accession>A0A553IBK7</accession>
<gene>
    <name evidence="2" type="ORF">FHL15_001332</name>
</gene>
<dbReference type="OrthoDB" id="4158609at2759"/>
<dbReference type="Proteomes" id="UP000319160">
    <property type="component" value="Unassembled WGS sequence"/>
</dbReference>